<feature type="chain" id="PRO_5009445001" description="Phytocyanin domain-containing protein" evidence="1">
    <location>
        <begin position="18"/>
        <end position="294"/>
    </location>
</feature>
<protein>
    <recommendedName>
        <fullName evidence="4">Phytocyanin domain-containing protein</fullName>
    </recommendedName>
</protein>
<evidence type="ECO:0000313" key="3">
    <source>
        <dbReference type="Proteomes" id="UP000177798"/>
    </source>
</evidence>
<organism evidence="2 3">
    <name type="scientific">Sclerotinia sclerotiorum (strain ATCC 18683 / 1980 / Ss-1)</name>
    <name type="common">White mold</name>
    <name type="synonym">Whetzelinia sclerotiorum</name>
    <dbReference type="NCBI Taxonomy" id="665079"/>
    <lineage>
        <taxon>Eukaryota</taxon>
        <taxon>Fungi</taxon>
        <taxon>Dikarya</taxon>
        <taxon>Ascomycota</taxon>
        <taxon>Pezizomycotina</taxon>
        <taxon>Leotiomycetes</taxon>
        <taxon>Helotiales</taxon>
        <taxon>Sclerotiniaceae</taxon>
        <taxon>Sclerotinia</taxon>
    </lineage>
</organism>
<dbReference type="InterPro" id="IPR008972">
    <property type="entry name" value="Cupredoxin"/>
</dbReference>
<dbReference type="InterPro" id="IPR052953">
    <property type="entry name" value="Ser-rich/MCO-related"/>
</dbReference>
<evidence type="ECO:0000256" key="1">
    <source>
        <dbReference type="SAM" id="SignalP"/>
    </source>
</evidence>
<dbReference type="AlphaFoldDB" id="A0A1D9QB57"/>
<name>A0A1D9QB57_SCLS1</name>
<dbReference type="PANTHER" id="PTHR34883">
    <property type="entry name" value="SERINE-RICH PROTEIN, PUTATIVE-RELATED-RELATED"/>
    <property type="match status" value="1"/>
</dbReference>
<evidence type="ECO:0000313" key="2">
    <source>
        <dbReference type="EMBL" id="APA12190.1"/>
    </source>
</evidence>
<keyword evidence="1" id="KW-0732">Signal</keyword>
<dbReference type="Gene3D" id="2.60.40.420">
    <property type="entry name" value="Cupredoxins - blue copper proteins"/>
    <property type="match status" value="1"/>
</dbReference>
<feature type="signal peptide" evidence="1">
    <location>
        <begin position="1"/>
        <end position="17"/>
    </location>
</feature>
<dbReference type="EMBL" id="CP017822">
    <property type="protein sequence ID" value="APA12190.1"/>
    <property type="molecule type" value="Genomic_DNA"/>
</dbReference>
<dbReference type="VEuPathDB" id="FungiDB:sscle_09g069600"/>
<dbReference type="SUPFAM" id="SSF49503">
    <property type="entry name" value="Cupredoxins"/>
    <property type="match status" value="1"/>
</dbReference>
<dbReference type="OrthoDB" id="1921208at2759"/>
<gene>
    <name evidence="2" type="ORF">sscle_09g069600</name>
</gene>
<dbReference type="PANTHER" id="PTHR34883:SF4">
    <property type="entry name" value="CUPREDOXIN"/>
    <property type="match status" value="1"/>
</dbReference>
<evidence type="ECO:0008006" key="4">
    <source>
        <dbReference type="Google" id="ProtNLM"/>
    </source>
</evidence>
<reference evidence="3" key="1">
    <citation type="journal article" date="2017" name="Genome Biol. Evol.">
        <title>The complete genome sequence of the phytopathogenic fungus Sclerotinia sclerotiorum reveals insights into the genome architecture of broad host range pathogens.</title>
        <authorList>
            <person name="Derbyshire M."/>
            <person name="Denton-Giles M."/>
            <person name="Hegedus D."/>
            <person name="Seifbarghy S."/>
            <person name="Rollins J."/>
            <person name="van Kan J."/>
            <person name="Seidl M.F."/>
            <person name="Faino L."/>
            <person name="Mbengue M."/>
            <person name="Navaud O."/>
            <person name="Raffaele S."/>
            <person name="Hammond-Kosack K."/>
            <person name="Heard S."/>
            <person name="Oliver R."/>
        </authorList>
    </citation>
    <scope>NUCLEOTIDE SEQUENCE [LARGE SCALE GENOMIC DNA]</scope>
    <source>
        <strain evidence="3">ATCC 18683 / 1980 / Ss-1</strain>
    </source>
</reference>
<accession>A0A1D9QB57</accession>
<sequence length="294" mass="29538">MRSSVIAALCAAPLALAGNLQRDLVGRGVITPEFIDKSSELVVKEKDIKIVQAKGEDIIIIWTNNGGGAATQTLTDTKTVTQGAGAATHTVTVGGAAGTVYTPDTVSAAIGDMVVFNFEAKNHSLTQSGFATPCEKLADGMDTGFVPNVDNTINPPPSMAMQVMTDTPQWFYCRQTGHCGLGMVFSINPTANKSQAMFKAMAVAQNGTGTLSAIQGGTPSSGASAEAASSAVASPASPAAAVTTVASGTGTTGADGTCSCSCLCGQAAFPDAAVQGVGMFGGISGSMPMSLLEK</sequence>
<dbReference type="Proteomes" id="UP000177798">
    <property type="component" value="Chromosome 9"/>
</dbReference>
<proteinExistence type="predicted"/>
<dbReference type="CDD" id="cd00920">
    <property type="entry name" value="Cupredoxin"/>
    <property type="match status" value="1"/>
</dbReference>